<evidence type="ECO:0000313" key="3">
    <source>
        <dbReference type="EMBL" id="PLX18188.1"/>
    </source>
</evidence>
<dbReference type="EMBL" id="PKTG01000069">
    <property type="protein sequence ID" value="PLX18188.1"/>
    <property type="molecule type" value="Genomic_DNA"/>
</dbReference>
<protein>
    <recommendedName>
        <fullName evidence="2">SPOR domain-containing protein</fullName>
    </recommendedName>
</protein>
<accession>A0A2N5ZHL2</accession>
<dbReference type="AlphaFoldDB" id="A0A2N5ZHL2"/>
<feature type="transmembrane region" description="Helical" evidence="1">
    <location>
        <begin position="20"/>
        <end position="37"/>
    </location>
</feature>
<reference evidence="3 4" key="1">
    <citation type="submission" date="2017-11" db="EMBL/GenBank/DDBJ databases">
        <title>Genome-resolved metagenomics identifies genetic mobility, metabolic interactions, and unexpected diversity in perchlorate-reducing communities.</title>
        <authorList>
            <person name="Barnum T.P."/>
            <person name="Figueroa I.A."/>
            <person name="Carlstrom C.I."/>
            <person name="Lucas L.N."/>
            <person name="Engelbrektson A.L."/>
            <person name="Coates J.D."/>
        </authorList>
    </citation>
    <scope>NUCLEOTIDE SEQUENCE [LARGE SCALE GENOMIC DNA]</scope>
    <source>
        <strain evidence="3">BM706</strain>
    </source>
</reference>
<dbReference type="GO" id="GO:0042834">
    <property type="term" value="F:peptidoglycan binding"/>
    <property type="evidence" value="ECO:0007669"/>
    <property type="project" value="InterPro"/>
</dbReference>
<name>A0A2N5ZHL2_MUIH1</name>
<dbReference type="PROSITE" id="PS51724">
    <property type="entry name" value="SPOR"/>
    <property type="match status" value="1"/>
</dbReference>
<dbReference type="SUPFAM" id="SSF110997">
    <property type="entry name" value="Sporulation related repeat"/>
    <property type="match status" value="1"/>
</dbReference>
<dbReference type="Pfam" id="PF05036">
    <property type="entry name" value="SPOR"/>
    <property type="match status" value="1"/>
</dbReference>
<gene>
    <name evidence="3" type="ORF">C0601_05365</name>
</gene>
<dbReference type="Gene3D" id="3.30.70.1070">
    <property type="entry name" value="Sporulation related repeat"/>
    <property type="match status" value="1"/>
</dbReference>
<organism evidence="3 4">
    <name type="scientific">Muiribacterium halophilum</name>
    <dbReference type="NCBI Taxonomy" id="2053465"/>
    <lineage>
        <taxon>Bacteria</taxon>
        <taxon>Candidatus Muiribacteriota</taxon>
        <taxon>Candidatus Muiribacteriia</taxon>
        <taxon>Candidatus Muiribacteriales</taxon>
        <taxon>Candidatus Muiribacteriaceae</taxon>
        <taxon>Candidatus Muiribacterium</taxon>
    </lineage>
</organism>
<proteinExistence type="predicted"/>
<keyword evidence="1" id="KW-1133">Transmembrane helix</keyword>
<keyword evidence="1" id="KW-0472">Membrane</keyword>
<dbReference type="InterPro" id="IPR036680">
    <property type="entry name" value="SPOR-like_sf"/>
</dbReference>
<evidence type="ECO:0000256" key="1">
    <source>
        <dbReference type="SAM" id="Phobius"/>
    </source>
</evidence>
<dbReference type="InterPro" id="IPR007730">
    <property type="entry name" value="SPOR-like_dom"/>
</dbReference>
<sequence length="261" mass="30393">MTNFEWEQIEKEAEKKKTTVVITVVLLLVFFFVFYKYEMLSSKREPIIKEKIMEEKNIKKTQNVIEKKENIYTVKIGPFNDPMLVADFLDKTGMDKIKGIYKSGGSYYLNIGRINNMDKALLKKDEFIEKGFPAIIEKFDPNIDYDPTILSEIDEIKAKKELNEKESTQEEFVPEFTAEDQIDAQKKEGWTIQVAAADSIKSATELKNKLRFTGIEYVIVNEPPYYKVQIGMFSTREEALEYSKKLDMNIIPGVYVKKVKR</sequence>
<keyword evidence="1" id="KW-0812">Transmembrane</keyword>
<feature type="domain" description="SPOR" evidence="2">
    <location>
        <begin position="184"/>
        <end position="259"/>
    </location>
</feature>
<evidence type="ECO:0000259" key="2">
    <source>
        <dbReference type="PROSITE" id="PS51724"/>
    </source>
</evidence>
<evidence type="ECO:0000313" key="4">
    <source>
        <dbReference type="Proteomes" id="UP000234857"/>
    </source>
</evidence>
<comment type="caution">
    <text evidence="3">The sequence shown here is derived from an EMBL/GenBank/DDBJ whole genome shotgun (WGS) entry which is preliminary data.</text>
</comment>
<dbReference type="Proteomes" id="UP000234857">
    <property type="component" value="Unassembled WGS sequence"/>
</dbReference>